<dbReference type="PANTHER" id="PTHR11461">
    <property type="entry name" value="SERINE PROTEASE INHIBITOR, SERPIN"/>
    <property type="match status" value="1"/>
</dbReference>
<evidence type="ECO:0000313" key="3">
    <source>
        <dbReference type="EMBL" id="EYU43463.1"/>
    </source>
</evidence>
<dbReference type="InterPro" id="IPR023796">
    <property type="entry name" value="Serpin_dom"/>
</dbReference>
<dbReference type="Pfam" id="PF00079">
    <property type="entry name" value="Serpin"/>
    <property type="match status" value="1"/>
</dbReference>
<proteinExistence type="inferred from homology"/>
<keyword evidence="4" id="KW-1185">Reference proteome</keyword>
<dbReference type="Gene3D" id="2.30.39.10">
    <property type="entry name" value="Alpha-1-antitrypsin, domain 1"/>
    <property type="match status" value="1"/>
</dbReference>
<dbReference type="GO" id="GO:0005615">
    <property type="term" value="C:extracellular space"/>
    <property type="evidence" value="ECO:0000318"/>
    <property type="project" value="GO_Central"/>
</dbReference>
<sequence length="191" mass="21425">MHLRVGITTNNGPTRDQILGFLKTSSIEEINSFSSKIATHVFADGGPLGGPHLSTANGVWNYQSLRIKSAFKEIIKSSYKAASNHVDFQTKEDEFDASMTKDHKFFLLNGSSIQVPFMTSTNNQYISEFGAFKVPFMTSYEDAKDHGLPALLEKFGSESRFIKNHVQQSLVEVGEFRIPKFKISFNFEAWG</sequence>
<comment type="similarity">
    <text evidence="1">Belongs to the serpin family.</text>
</comment>
<dbReference type="InterPro" id="IPR042185">
    <property type="entry name" value="Serpin_sf_2"/>
</dbReference>
<name>A0A022RUR4_ERYGU</name>
<dbReference type="InterPro" id="IPR000215">
    <property type="entry name" value="Serpin_fam"/>
</dbReference>
<dbReference type="STRING" id="4155.A0A022RUR4"/>
<feature type="non-terminal residue" evidence="3">
    <location>
        <position position="191"/>
    </location>
</feature>
<accession>A0A022RUR4</accession>
<protein>
    <recommendedName>
        <fullName evidence="2">Serpin domain-containing protein</fullName>
    </recommendedName>
</protein>
<reference evidence="3 4" key="1">
    <citation type="journal article" date="2013" name="Proc. Natl. Acad. Sci. U.S.A.">
        <title>Fine-scale variation in meiotic recombination in Mimulus inferred from population shotgun sequencing.</title>
        <authorList>
            <person name="Hellsten U."/>
            <person name="Wright K.M."/>
            <person name="Jenkins J."/>
            <person name="Shu S."/>
            <person name="Yuan Y."/>
            <person name="Wessler S.R."/>
            <person name="Schmutz J."/>
            <person name="Willis J.H."/>
            <person name="Rokhsar D.S."/>
        </authorList>
    </citation>
    <scope>NUCLEOTIDE SEQUENCE [LARGE SCALE GENOMIC DNA]</scope>
    <source>
        <strain evidence="4">cv. DUN x IM62</strain>
    </source>
</reference>
<dbReference type="InterPro" id="IPR036186">
    <property type="entry name" value="Serpin_sf"/>
</dbReference>
<dbReference type="GO" id="GO:0004867">
    <property type="term" value="F:serine-type endopeptidase inhibitor activity"/>
    <property type="evidence" value="ECO:0007669"/>
    <property type="project" value="InterPro"/>
</dbReference>
<dbReference type="AlphaFoldDB" id="A0A022RUR4"/>
<dbReference type="InterPro" id="IPR042178">
    <property type="entry name" value="Serpin_sf_1"/>
</dbReference>
<dbReference type="PANTHER" id="PTHR11461:SF211">
    <property type="entry name" value="GH10112P-RELATED"/>
    <property type="match status" value="1"/>
</dbReference>
<feature type="domain" description="Serpin" evidence="2">
    <location>
        <begin position="11"/>
        <end position="92"/>
    </location>
</feature>
<evidence type="ECO:0000256" key="1">
    <source>
        <dbReference type="ARBA" id="ARBA00009500"/>
    </source>
</evidence>
<gene>
    <name evidence="3" type="ORF">MIMGU_mgv1a017884mg</name>
</gene>
<evidence type="ECO:0000259" key="2">
    <source>
        <dbReference type="Pfam" id="PF00079"/>
    </source>
</evidence>
<evidence type="ECO:0000313" key="4">
    <source>
        <dbReference type="Proteomes" id="UP000030748"/>
    </source>
</evidence>
<dbReference type="Proteomes" id="UP000030748">
    <property type="component" value="Unassembled WGS sequence"/>
</dbReference>
<dbReference type="Gene3D" id="3.30.497.10">
    <property type="entry name" value="Antithrombin, subunit I, domain 2"/>
    <property type="match status" value="1"/>
</dbReference>
<organism evidence="3 4">
    <name type="scientific">Erythranthe guttata</name>
    <name type="common">Yellow monkey flower</name>
    <name type="synonym">Mimulus guttatus</name>
    <dbReference type="NCBI Taxonomy" id="4155"/>
    <lineage>
        <taxon>Eukaryota</taxon>
        <taxon>Viridiplantae</taxon>
        <taxon>Streptophyta</taxon>
        <taxon>Embryophyta</taxon>
        <taxon>Tracheophyta</taxon>
        <taxon>Spermatophyta</taxon>
        <taxon>Magnoliopsida</taxon>
        <taxon>eudicotyledons</taxon>
        <taxon>Gunneridae</taxon>
        <taxon>Pentapetalae</taxon>
        <taxon>asterids</taxon>
        <taxon>lamiids</taxon>
        <taxon>Lamiales</taxon>
        <taxon>Phrymaceae</taxon>
        <taxon>Erythranthe</taxon>
    </lineage>
</organism>
<dbReference type="SUPFAM" id="SSF56574">
    <property type="entry name" value="Serpins"/>
    <property type="match status" value="1"/>
</dbReference>
<dbReference type="EMBL" id="KI630259">
    <property type="protein sequence ID" value="EYU43463.1"/>
    <property type="molecule type" value="Genomic_DNA"/>
</dbReference>